<dbReference type="AlphaFoldDB" id="A0A6V7WM47"/>
<organism evidence="3 4">
    <name type="scientific">Meloidogyne enterolobii</name>
    <name type="common">Root-knot nematode worm</name>
    <name type="synonym">Meloidogyne mayaguensis</name>
    <dbReference type="NCBI Taxonomy" id="390850"/>
    <lineage>
        <taxon>Eukaryota</taxon>
        <taxon>Metazoa</taxon>
        <taxon>Ecdysozoa</taxon>
        <taxon>Nematoda</taxon>
        <taxon>Chromadorea</taxon>
        <taxon>Rhabditida</taxon>
        <taxon>Tylenchina</taxon>
        <taxon>Tylenchomorpha</taxon>
        <taxon>Tylenchoidea</taxon>
        <taxon>Meloidogynidae</taxon>
        <taxon>Meloidogyninae</taxon>
        <taxon>Meloidogyne</taxon>
    </lineage>
</organism>
<dbReference type="Proteomes" id="UP000580250">
    <property type="component" value="Unassembled WGS sequence"/>
</dbReference>
<gene>
    <name evidence="3" type="ORF">MENT_LOCUS40716</name>
</gene>
<evidence type="ECO:0000313" key="3">
    <source>
        <dbReference type="EMBL" id="CAD2188090.1"/>
    </source>
</evidence>
<feature type="compositionally biased region" description="Low complexity" evidence="1">
    <location>
        <begin position="126"/>
        <end position="153"/>
    </location>
</feature>
<reference evidence="3 4" key="1">
    <citation type="submission" date="2020-08" db="EMBL/GenBank/DDBJ databases">
        <authorList>
            <person name="Koutsovoulos G."/>
            <person name="Danchin GJ E."/>
        </authorList>
    </citation>
    <scope>NUCLEOTIDE SEQUENCE [LARGE SCALE GENOMIC DNA]</scope>
</reference>
<evidence type="ECO:0000313" key="4">
    <source>
        <dbReference type="Proteomes" id="UP000580250"/>
    </source>
</evidence>
<sequence length="164" mass="18052">MYLNFFIKVLLFKIFLFVKGGETDKLFKVCPGKADSFPNSKLAKRFQVKGNSFACKECKECDGGYNKYAEFSSDIEKNIADGGFLEDYIISYKDNEDSTGTCETMLIGKIGKIKTTNKQNVNGNKTTTVTTAETSTETEETTTAASTNATTSSRKFSVSPTVQT</sequence>
<feature type="chain" id="PRO_5027692159" evidence="2">
    <location>
        <begin position="21"/>
        <end position="164"/>
    </location>
</feature>
<keyword evidence="2" id="KW-0732">Signal</keyword>
<accession>A0A6V7WM47</accession>
<comment type="caution">
    <text evidence="3">The sequence shown here is derived from an EMBL/GenBank/DDBJ whole genome shotgun (WGS) entry which is preliminary data.</text>
</comment>
<evidence type="ECO:0000256" key="2">
    <source>
        <dbReference type="SAM" id="SignalP"/>
    </source>
</evidence>
<evidence type="ECO:0000256" key="1">
    <source>
        <dbReference type="SAM" id="MobiDB-lite"/>
    </source>
</evidence>
<proteinExistence type="predicted"/>
<protein>
    <submittedName>
        <fullName evidence="3">Uncharacterized protein</fullName>
    </submittedName>
</protein>
<feature type="region of interest" description="Disordered" evidence="1">
    <location>
        <begin position="120"/>
        <end position="164"/>
    </location>
</feature>
<dbReference type="EMBL" id="CAJEWN010000672">
    <property type="protein sequence ID" value="CAD2188090.1"/>
    <property type="molecule type" value="Genomic_DNA"/>
</dbReference>
<name>A0A6V7WM47_MELEN</name>
<feature type="signal peptide" evidence="2">
    <location>
        <begin position="1"/>
        <end position="20"/>
    </location>
</feature>
<feature type="compositionally biased region" description="Polar residues" evidence="1">
    <location>
        <begin position="154"/>
        <end position="164"/>
    </location>
</feature>